<sequence>VEYLLRTGRGEDLISLDNTHQRSAVSWGAGNGFDIVTKLLIKGVRTVPMRFIQPFWRRSRVNSVDRYGRTPLSYAVWSGSTTVVELLVKASARVDLKDKIGGTPLSYAVCSGRQDLVELLLTTGFKVGSVDEISKALLLPAVEKGHQDVVAMLLKTSRVDPNTKNHIGMAALHFAALGGHVSIMWLLLESSADIEAKDTHGCRPLTLAIKNRHEACVEILLEKNSEVNYEFQWVCLQNPKLGYHLTLLITNFTSFSYYRMQVNLRFVSEVGFITVRK</sequence>
<feature type="repeat" description="ANK" evidence="3">
    <location>
        <begin position="167"/>
        <end position="199"/>
    </location>
</feature>
<feature type="repeat" description="ANK" evidence="3">
    <location>
        <begin position="67"/>
        <end position="99"/>
    </location>
</feature>
<dbReference type="AlphaFoldDB" id="A0AAJ0HF00"/>
<dbReference type="Pfam" id="PF12796">
    <property type="entry name" value="Ank_2"/>
    <property type="match status" value="2"/>
</dbReference>
<evidence type="ECO:0000256" key="3">
    <source>
        <dbReference type="PROSITE-ProRule" id="PRU00023"/>
    </source>
</evidence>
<dbReference type="EMBL" id="JAUIQD010000005">
    <property type="protein sequence ID" value="KAK3349648.1"/>
    <property type="molecule type" value="Genomic_DNA"/>
</dbReference>
<evidence type="ECO:0000313" key="4">
    <source>
        <dbReference type="EMBL" id="KAK3349648.1"/>
    </source>
</evidence>
<dbReference type="PANTHER" id="PTHR24173">
    <property type="entry name" value="ANKYRIN REPEAT CONTAINING"/>
    <property type="match status" value="1"/>
</dbReference>
<dbReference type="SUPFAM" id="SSF48403">
    <property type="entry name" value="Ankyrin repeat"/>
    <property type="match status" value="1"/>
</dbReference>
<evidence type="ECO:0000256" key="2">
    <source>
        <dbReference type="ARBA" id="ARBA00023043"/>
    </source>
</evidence>
<dbReference type="PROSITE" id="PS50088">
    <property type="entry name" value="ANK_REPEAT"/>
    <property type="match status" value="3"/>
</dbReference>
<dbReference type="SMART" id="SM00248">
    <property type="entry name" value="ANK"/>
    <property type="match status" value="5"/>
</dbReference>
<dbReference type="PROSITE" id="PS50297">
    <property type="entry name" value="ANK_REP_REGION"/>
    <property type="match status" value="3"/>
</dbReference>
<name>A0AAJ0HF00_9PEZI</name>
<evidence type="ECO:0000256" key="1">
    <source>
        <dbReference type="ARBA" id="ARBA00022737"/>
    </source>
</evidence>
<reference evidence="4" key="2">
    <citation type="submission" date="2023-06" db="EMBL/GenBank/DDBJ databases">
        <authorList>
            <consortium name="Lawrence Berkeley National Laboratory"/>
            <person name="Haridas S."/>
            <person name="Hensen N."/>
            <person name="Bonometti L."/>
            <person name="Westerberg I."/>
            <person name="Brannstrom I.O."/>
            <person name="Guillou S."/>
            <person name="Cros-Aarteil S."/>
            <person name="Calhoun S."/>
            <person name="Kuo A."/>
            <person name="Mondo S."/>
            <person name="Pangilinan J."/>
            <person name="Riley R."/>
            <person name="Labutti K."/>
            <person name="Andreopoulos B."/>
            <person name="Lipzen A."/>
            <person name="Chen C."/>
            <person name="Yanf M."/>
            <person name="Daum C."/>
            <person name="Ng V."/>
            <person name="Clum A."/>
            <person name="Steindorff A."/>
            <person name="Ohm R."/>
            <person name="Martin F."/>
            <person name="Silar P."/>
            <person name="Natvig D."/>
            <person name="Lalanne C."/>
            <person name="Gautier V."/>
            <person name="Ament-Velasquez S.L."/>
            <person name="Kruys A."/>
            <person name="Hutchinson M.I."/>
            <person name="Powell A.J."/>
            <person name="Barry K."/>
            <person name="Miller A.N."/>
            <person name="Grigoriev I.V."/>
            <person name="Debuchy R."/>
            <person name="Gladieux P."/>
            <person name="Thoren M.H."/>
            <person name="Johannesson H."/>
        </authorList>
    </citation>
    <scope>NUCLEOTIDE SEQUENCE</scope>
    <source>
        <strain evidence="4">CBS 955.72</strain>
    </source>
</reference>
<dbReference type="Proteomes" id="UP001275084">
    <property type="component" value="Unassembled WGS sequence"/>
</dbReference>
<dbReference type="PANTHER" id="PTHR24173:SF74">
    <property type="entry name" value="ANKYRIN REPEAT DOMAIN-CONTAINING PROTEIN 16"/>
    <property type="match status" value="1"/>
</dbReference>
<feature type="repeat" description="ANK" evidence="3">
    <location>
        <begin position="100"/>
        <end position="132"/>
    </location>
</feature>
<evidence type="ECO:0000313" key="5">
    <source>
        <dbReference type="Proteomes" id="UP001275084"/>
    </source>
</evidence>
<comment type="caution">
    <text evidence="4">The sequence shown here is derived from an EMBL/GenBank/DDBJ whole genome shotgun (WGS) entry which is preliminary data.</text>
</comment>
<keyword evidence="1" id="KW-0677">Repeat</keyword>
<dbReference type="InterPro" id="IPR002110">
    <property type="entry name" value="Ankyrin_rpt"/>
</dbReference>
<proteinExistence type="predicted"/>
<reference evidence="4" key="1">
    <citation type="journal article" date="2023" name="Mol. Phylogenet. Evol.">
        <title>Genome-scale phylogeny and comparative genomics of the fungal order Sordariales.</title>
        <authorList>
            <person name="Hensen N."/>
            <person name="Bonometti L."/>
            <person name="Westerberg I."/>
            <person name="Brannstrom I.O."/>
            <person name="Guillou S."/>
            <person name="Cros-Aarteil S."/>
            <person name="Calhoun S."/>
            <person name="Haridas S."/>
            <person name="Kuo A."/>
            <person name="Mondo S."/>
            <person name="Pangilinan J."/>
            <person name="Riley R."/>
            <person name="LaButti K."/>
            <person name="Andreopoulos B."/>
            <person name="Lipzen A."/>
            <person name="Chen C."/>
            <person name="Yan M."/>
            <person name="Daum C."/>
            <person name="Ng V."/>
            <person name="Clum A."/>
            <person name="Steindorff A."/>
            <person name="Ohm R.A."/>
            <person name="Martin F."/>
            <person name="Silar P."/>
            <person name="Natvig D.O."/>
            <person name="Lalanne C."/>
            <person name="Gautier V."/>
            <person name="Ament-Velasquez S.L."/>
            <person name="Kruys A."/>
            <person name="Hutchinson M.I."/>
            <person name="Powell A.J."/>
            <person name="Barry K."/>
            <person name="Miller A.N."/>
            <person name="Grigoriev I.V."/>
            <person name="Debuchy R."/>
            <person name="Gladieux P."/>
            <person name="Hiltunen Thoren M."/>
            <person name="Johannesson H."/>
        </authorList>
    </citation>
    <scope>NUCLEOTIDE SEQUENCE</scope>
    <source>
        <strain evidence="4">CBS 955.72</strain>
    </source>
</reference>
<keyword evidence="5" id="KW-1185">Reference proteome</keyword>
<feature type="non-terminal residue" evidence="4">
    <location>
        <position position="1"/>
    </location>
</feature>
<dbReference type="InterPro" id="IPR036770">
    <property type="entry name" value="Ankyrin_rpt-contain_sf"/>
</dbReference>
<keyword evidence="2 3" id="KW-0040">ANK repeat</keyword>
<protein>
    <submittedName>
        <fullName evidence="4">Ankyrin repeat-containing domain protein</fullName>
    </submittedName>
</protein>
<gene>
    <name evidence="4" type="ORF">B0T25DRAFT_459662</name>
</gene>
<organism evidence="4 5">
    <name type="scientific">Lasiosphaeria hispida</name>
    <dbReference type="NCBI Taxonomy" id="260671"/>
    <lineage>
        <taxon>Eukaryota</taxon>
        <taxon>Fungi</taxon>
        <taxon>Dikarya</taxon>
        <taxon>Ascomycota</taxon>
        <taxon>Pezizomycotina</taxon>
        <taxon>Sordariomycetes</taxon>
        <taxon>Sordariomycetidae</taxon>
        <taxon>Sordariales</taxon>
        <taxon>Lasiosphaeriaceae</taxon>
        <taxon>Lasiosphaeria</taxon>
    </lineage>
</organism>
<accession>A0AAJ0HF00</accession>
<dbReference type="Gene3D" id="1.25.40.20">
    <property type="entry name" value="Ankyrin repeat-containing domain"/>
    <property type="match status" value="2"/>
</dbReference>